<dbReference type="Proteomes" id="UP001140096">
    <property type="component" value="Unassembled WGS sequence"/>
</dbReference>
<dbReference type="EMBL" id="JANBUP010002358">
    <property type="protein sequence ID" value="KAJ2800685.1"/>
    <property type="molecule type" value="Genomic_DNA"/>
</dbReference>
<keyword evidence="2" id="KW-1185">Reference proteome</keyword>
<accession>A0ACC1L4W4</accession>
<evidence type="ECO:0000313" key="2">
    <source>
        <dbReference type="Proteomes" id="UP001140096"/>
    </source>
</evidence>
<sequence>MEKKLLHKAHNFRAVAASDMHEAGTKIETIKITGGWATNGTTVDRYLLTGMTRARASGPQVAHSGPFLEGSQHGVPPVG</sequence>
<name>A0ACC1L4W4_9FUNG</name>
<protein>
    <submittedName>
        <fullName evidence="1">Uncharacterized protein</fullName>
    </submittedName>
</protein>
<proteinExistence type="predicted"/>
<reference evidence="1" key="1">
    <citation type="submission" date="2022-07" db="EMBL/GenBank/DDBJ databases">
        <title>Phylogenomic reconstructions and comparative analyses of Kickxellomycotina fungi.</title>
        <authorList>
            <person name="Reynolds N.K."/>
            <person name="Stajich J.E."/>
            <person name="Barry K."/>
            <person name="Grigoriev I.V."/>
            <person name="Crous P."/>
            <person name="Smith M.E."/>
        </authorList>
    </citation>
    <scope>NUCLEOTIDE SEQUENCE</scope>
    <source>
        <strain evidence="1">CBS 102833</strain>
    </source>
</reference>
<organism evidence="1 2">
    <name type="scientific">Coemansia furcata</name>
    <dbReference type="NCBI Taxonomy" id="417177"/>
    <lineage>
        <taxon>Eukaryota</taxon>
        <taxon>Fungi</taxon>
        <taxon>Fungi incertae sedis</taxon>
        <taxon>Zoopagomycota</taxon>
        <taxon>Kickxellomycotina</taxon>
        <taxon>Kickxellomycetes</taxon>
        <taxon>Kickxellales</taxon>
        <taxon>Kickxellaceae</taxon>
        <taxon>Coemansia</taxon>
    </lineage>
</organism>
<comment type="caution">
    <text evidence="1">The sequence shown here is derived from an EMBL/GenBank/DDBJ whole genome shotgun (WGS) entry which is preliminary data.</text>
</comment>
<gene>
    <name evidence="1" type="ORF">H4S07_005121</name>
</gene>
<evidence type="ECO:0000313" key="1">
    <source>
        <dbReference type="EMBL" id="KAJ2800685.1"/>
    </source>
</evidence>